<evidence type="ECO:0000256" key="8">
    <source>
        <dbReference type="ARBA" id="ARBA00023221"/>
    </source>
</evidence>
<dbReference type="Pfam" id="PF05199">
    <property type="entry name" value="GMC_oxred_C"/>
    <property type="match status" value="1"/>
</dbReference>
<keyword evidence="9" id="KW-0413">Isomerase</keyword>
<reference evidence="16 17" key="1">
    <citation type="journal article" date="2016" name="Mol. Biol. Evol.">
        <title>Comparative Genomics of Early-Diverging Mushroom-Forming Fungi Provides Insights into the Origins of Lignocellulose Decay Capabilities.</title>
        <authorList>
            <person name="Nagy L.G."/>
            <person name="Riley R."/>
            <person name="Tritt A."/>
            <person name="Adam C."/>
            <person name="Daum C."/>
            <person name="Floudas D."/>
            <person name="Sun H."/>
            <person name="Yadav J.S."/>
            <person name="Pangilinan J."/>
            <person name="Larsson K.H."/>
            <person name="Matsuura K."/>
            <person name="Barry K."/>
            <person name="Labutti K."/>
            <person name="Kuo R."/>
            <person name="Ohm R.A."/>
            <person name="Bhattacharya S.S."/>
            <person name="Shirouzu T."/>
            <person name="Yoshinaga Y."/>
            <person name="Martin F.M."/>
            <person name="Grigoriev I.V."/>
            <person name="Hibbett D.S."/>
        </authorList>
    </citation>
    <scope>NUCLEOTIDE SEQUENCE [LARGE SCALE GENOMIC DNA]</scope>
    <source>
        <strain evidence="16 17">HHB12733</strain>
    </source>
</reference>
<dbReference type="EC" id="5.3.3.1" evidence="10"/>
<dbReference type="InterPro" id="IPR029058">
    <property type="entry name" value="AB_hydrolase_fold"/>
</dbReference>
<evidence type="ECO:0000313" key="16">
    <source>
        <dbReference type="EMBL" id="KZT53788.1"/>
    </source>
</evidence>
<evidence type="ECO:0000256" key="4">
    <source>
        <dbReference type="ARBA" id="ARBA00022827"/>
    </source>
</evidence>
<dbReference type="GO" id="GO:0016995">
    <property type="term" value="F:cholesterol oxidase activity"/>
    <property type="evidence" value="ECO:0007669"/>
    <property type="project" value="UniProtKB-EC"/>
</dbReference>
<dbReference type="GO" id="GO:0004769">
    <property type="term" value="F:steroid Delta-isomerase activity"/>
    <property type="evidence" value="ECO:0007669"/>
    <property type="project" value="UniProtKB-EC"/>
</dbReference>
<dbReference type="AlphaFoldDB" id="A0A165DY90"/>
<dbReference type="SUPFAM" id="SSF51905">
    <property type="entry name" value="FAD/NAD(P)-binding domain"/>
    <property type="match status" value="1"/>
</dbReference>
<evidence type="ECO:0000256" key="7">
    <source>
        <dbReference type="ARBA" id="ARBA00023166"/>
    </source>
</evidence>
<keyword evidence="7" id="KW-1207">Sterol metabolism</keyword>
<keyword evidence="3" id="KW-0285">Flavoprotein</keyword>
<dbReference type="EC" id="1.1.3.6" evidence="12"/>
<dbReference type="EMBL" id="KV424029">
    <property type="protein sequence ID" value="KZT53788.1"/>
    <property type="molecule type" value="Genomic_DNA"/>
</dbReference>
<evidence type="ECO:0000256" key="12">
    <source>
        <dbReference type="ARBA" id="ARBA00049723"/>
    </source>
</evidence>
<dbReference type="Gene3D" id="3.40.50.1820">
    <property type="entry name" value="alpha/beta hydrolase"/>
    <property type="match status" value="1"/>
</dbReference>
<evidence type="ECO:0000313" key="17">
    <source>
        <dbReference type="Proteomes" id="UP000076842"/>
    </source>
</evidence>
<gene>
    <name evidence="16" type="ORF">CALCODRAFT_486087</name>
</gene>
<dbReference type="STRING" id="1353952.A0A165DY90"/>
<proteinExistence type="predicted"/>
<comment type="cofactor">
    <cofactor evidence="1">
        <name>FAD</name>
        <dbReference type="ChEBI" id="CHEBI:57692"/>
    </cofactor>
</comment>
<organism evidence="16 17">
    <name type="scientific">Calocera cornea HHB12733</name>
    <dbReference type="NCBI Taxonomy" id="1353952"/>
    <lineage>
        <taxon>Eukaryota</taxon>
        <taxon>Fungi</taxon>
        <taxon>Dikarya</taxon>
        <taxon>Basidiomycota</taxon>
        <taxon>Agaricomycotina</taxon>
        <taxon>Dacrymycetes</taxon>
        <taxon>Dacrymycetales</taxon>
        <taxon>Dacrymycetaceae</taxon>
        <taxon>Calocera</taxon>
    </lineage>
</organism>
<sequence length="1215" mass="132674">MKHDGKRRIGLPATAIQEHYDCVVIGSGYGGGIAASRLSRAGKRVALFERGEERWPGEYPGTLPQCTPELAVHGRDGTTLGKRNGLYQLHLGKNQNVFVGSGLGGTSLLNANVALRADERTLGLAVWPEELREKGVLEEYYERAEAMLEPVPYPTDAPELPKLKLLEQQAGLLGPEYKARFYRPPITVTFEERVNAAGVVQQASTLQGNDATGVNDGSKNSVLVNYISDAWNHGCEIFCEIEARYILYSEPLKQWVVFYAALGFGRPSFAADLNSALQFVLCDQVFLGAGTLGTNEILLRSQSMGLKVSPRLGTNFSGNGDILAFAYNTDPEANAIGQPPPASLLSKLVTGPVPPVGPCITGVIDMRDPAAAPNVLDGYVIEEGVVPHALADVLGTILGLTPGKVMPSLGPADWVKHAARQAVSRAWGPYAGALKHTQTYLIMSHDDGQGDLTLNNDSLDVAFADVGREQHIQHLNDTLARATGDVKGTYVPGPFYTPLWDTSLISVHPVGGAVMADKGEIGVTNHRGQVFMDEGKEVHEGLFITDGSVIPTPLGVNPFLTISALAERTVDLAAQDMGVTIDLSPVLAPIDFDRPLHPYVSTAHGVKNGRQVEGGISFSEAMEGYFSTVVKSEQVNLPDYQNAAHQARSSDSRMRFMLSVIAYDMNALIDLNCHEADIMGTVSCRALSAHAMSVTSGRFRLFTADPVRTDTQNLVYALDLMSVEGRTYTLTGFKVVDNSAKLNIARLWEQTTTLYVKVERTLKKANGVVPNNGTTATASHVVGLGVLNMTAADFSKELASFRTYDSKAGLGFWAAVDFTSYFAKNLLDHFVPNLSRLQYPEDPHEYHIYHKTRPIEESWMLSVPAHIPHRLGDENIQIELVRWNGGGKGPILLIPGAAVTHNIYSTQLIDDNFVDWILARGYDVFALNHRFSPNLPASLIQFTVDDLRIDVAYAVRRVREITGVEKLSVVSHCVGALALTMGLLDGLTEGVGAALFSQVSMHPVGGFVNNIKSTFHAPQIWRYGFGQNFFDSRATRSETLFEKVLDQALRFYPTAPKEVCSNASCHRQSFLFGRLWSHGNLDPNLHANIDKLVGGATMTTMSQLSMMSHNKKISDHEGKNVYVTEENIKSHFNMPITFIHGDANVVFVPEGTKLTYDLVRAINGPDNYARYTFPEMGHLDTWLGQGSAKYVFPVVLNHLEAAELKHGVGYAGTRR</sequence>
<comment type="pathway">
    <text evidence="11">Steroid metabolism; cholesterol degradation.</text>
</comment>
<keyword evidence="6" id="KW-0443">Lipid metabolism</keyword>
<evidence type="ECO:0000256" key="13">
    <source>
        <dbReference type="ARBA" id="ARBA00049744"/>
    </source>
</evidence>
<evidence type="ECO:0000256" key="11">
    <source>
        <dbReference type="ARBA" id="ARBA00049645"/>
    </source>
</evidence>
<dbReference type="SUPFAM" id="SSF53474">
    <property type="entry name" value="alpha/beta-Hydrolases"/>
    <property type="match status" value="1"/>
</dbReference>
<keyword evidence="5" id="KW-0560">Oxidoreductase</keyword>
<evidence type="ECO:0000256" key="2">
    <source>
        <dbReference type="ARBA" id="ARBA00022548"/>
    </source>
</evidence>
<dbReference type="InterPro" id="IPR052542">
    <property type="entry name" value="Cholesterol_Oxidase"/>
</dbReference>
<evidence type="ECO:0000256" key="10">
    <source>
        <dbReference type="ARBA" id="ARBA00038856"/>
    </source>
</evidence>
<evidence type="ECO:0000259" key="15">
    <source>
        <dbReference type="Pfam" id="PF05199"/>
    </source>
</evidence>
<keyword evidence="4" id="KW-0274">FAD</keyword>
<evidence type="ECO:0000256" key="5">
    <source>
        <dbReference type="ARBA" id="ARBA00023002"/>
    </source>
</evidence>
<keyword evidence="17" id="KW-1185">Reference proteome</keyword>
<keyword evidence="2" id="KW-0153">Cholesterol metabolism</keyword>
<accession>A0A165DY90</accession>
<evidence type="ECO:0000256" key="1">
    <source>
        <dbReference type="ARBA" id="ARBA00001974"/>
    </source>
</evidence>
<dbReference type="OrthoDB" id="9974421at2759"/>
<dbReference type="InterPro" id="IPR007867">
    <property type="entry name" value="GMC_OxRtase_C"/>
</dbReference>
<protein>
    <recommendedName>
        <fullName evidence="13">Cholesterol oxidase</fullName>
        <ecNumber evidence="12">1.1.3.6</ecNumber>
        <ecNumber evidence="10">5.3.3.1</ecNumber>
    </recommendedName>
    <alternativeName>
        <fullName evidence="14">Cholesterol isomerase</fullName>
    </alternativeName>
</protein>
<dbReference type="Proteomes" id="UP000076842">
    <property type="component" value="Unassembled WGS sequence"/>
</dbReference>
<dbReference type="InParanoid" id="A0A165DY90"/>
<dbReference type="GO" id="GO:0008203">
    <property type="term" value="P:cholesterol metabolic process"/>
    <property type="evidence" value="ECO:0007669"/>
    <property type="project" value="UniProtKB-KW"/>
</dbReference>
<dbReference type="Gene3D" id="3.50.50.60">
    <property type="entry name" value="FAD/NAD(P)-binding domain"/>
    <property type="match status" value="3"/>
</dbReference>
<dbReference type="InterPro" id="IPR036188">
    <property type="entry name" value="FAD/NAD-bd_sf"/>
</dbReference>
<evidence type="ECO:0000256" key="6">
    <source>
        <dbReference type="ARBA" id="ARBA00023098"/>
    </source>
</evidence>
<keyword evidence="8" id="KW-0753">Steroid metabolism</keyword>
<dbReference type="PANTHER" id="PTHR47470:SF1">
    <property type="entry name" value="FAD-DEPENDENT OXIDOREDUCTASE 2 FAD BINDING DOMAIN-CONTAINING PROTEIN"/>
    <property type="match status" value="1"/>
</dbReference>
<evidence type="ECO:0000256" key="3">
    <source>
        <dbReference type="ARBA" id="ARBA00022630"/>
    </source>
</evidence>
<evidence type="ECO:0000256" key="14">
    <source>
        <dbReference type="ARBA" id="ARBA00049778"/>
    </source>
</evidence>
<name>A0A165DY90_9BASI</name>
<dbReference type="PANTHER" id="PTHR47470">
    <property type="entry name" value="CHOLESTEROL OXIDASE"/>
    <property type="match status" value="1"/>
</dbReference>
<evidence type="ECO:0000256" key="9">
    <source>
        <dbReference type="ARBA" id="ARBA00023235"/>
    </source>
</evidence>
<feature type="domain" description="Glucose-methanol-choline oxidoreductase C-terminal" evidence="15">
    <location>
        <begin position="505"/>
        <end position="566"/>
    </location>
</feature>